<evidence type="ECO:0000313" key="2">
    <source>
        <dbReference type="EMBL" id="CAG7697398.1"/>
    </source>
</evidence>
<organism evidence="2 3">
    <name type="scientific">Allacma fusca</name>
    <dbReference type="NCBI Taxonomy" id="39272"/>
    <lineage>
        <taxon>Eukaryota</taxon>
        <taxon>Metazoa</taxon>
        <taxon>Ecdysozoa</taxon>
        <taxon>Arthropoda</taxon>
        <taxon>Hexapoda</taxon>
        <taxon>Collembola</taxon>
        <taxon>Symphypleona</taxon>
        <taxon>Sminthuridae</taxon>
        <taxon>Allacma</taxon>
    </lineage>
</organism>
<sequence>MFWRLLVNQRKEIKMAGGKEFPRGMSVRDLLKTPQAFRQNLPSSQVDFRDDAGCSQFDNHYQSNSEQLVFYKAKYQELQQDLDVLLEEKRKLQLELISEKSNAEHYQRTVEAEIERIKAEHRTEMFAAKSEADNWKKTVENITAEVNILQENLTLTAKAKAVDSKKVAELQNYKADAEKHKRNIQIYVRRHQASLTDLKRKIDQLKRAELQLEDILNAQKKQIAVFNIVVPALDRQKTIDNAKIFELEREILQLRECIAQQQQRVCDIVTKGLASESILNKLAQENQRSLQNIDHLSTIVGDDANSVINVLTRTCEGVLKEVKEVNASAKEDYMELL</sequence>
<gene>
    <name evidence="2" type="ORF">AFUS01_LOCUS4027</name>
</gene>
<feature type="coiled-coil region" evidence="1">
    <location>
        <begin position="132"/>
        <end position="264"/>
    </location>
</feature>
<reference evidence="2" key="1">
    <citation type="submission" date="2021-06" db="EMBL/GenBank/DDBJ databases">
        <authorList>
            <person name="Hodson N. C."/>
            <person name="Mongue J. A."/>
            <person name="Jaron S. K."/>
        </authorList>
    </citation>
    <scope>NUCLEOTIDE SEQUENCE</scope>
</reference>
<keyword evidence="1" id="KW-0175">Coiled coil</keyword>
<keyword evidence="3" id="KW-1185">Reference proteome</keyword>
<dbReference type="AlphaFoldDB" id="A0A8J2JT59"/>
<evidence type="ECO:0000313" key="3">
    <source>
        <dbReference type="Proteomes" id="UP000708208"/>
    </source>
</evidence>
<accession>A0A8J2JT59</accession>
<comment type="caution">
    <text evidence="2">The sequence shown here is derived from an EMBL/GenBank/DDBJ whole genome shotgun (WGS) entry which is preliminary data.</text>
</comment>
<evidence type="ECO:0000256" key="1">
    <source>
        <dbReference type="SAM" id="Coils"/>
    </source>
</evidence>
<name>A0A8J2JT59_9HEXA</name>
<dbReference type="Proteomes" id="UP000708208">
    <property type="component" value="Unassembled WGS sequence"/>
</dbReference>
<protein>
    <submittedName>
        <fullName evidence="2">Uncharacterized protein</fullName>
    </submittedName>
</protein>
<feature type="coiled-coil region" evidence="1">
    <location>
        <begin position="61"/>
        <end position="102"/>
    </location>
</feature>
<proteinExistence type="predicted"/>
<dbReference type="EMBL" id="CAJVCH010024879">
    <property type="protein sequence ID" value="CAG7697398.1"/>
    <property type="molecule type" value="Genomic_DNA"/>
</dbReference>